<keyword evidence="6 9" id="KW-1133">Transmembrane helix</keyword>
<organism evidence="10 11">
    <name type="scientific">Pseudomonas syringae</name>
    <dbReference type="NCBI Taxonomy" id="317"/>
    <lineage>
        <taxon>Bacteria</taxon>
        <taxon>Pseudomonadati</taxon>
        <taxon>Pseudomonadota</taxon>
        <taxon>Gammaproteobacteria</taxon>
        <taxon>Pseudomonadales</taxon>
        <taxon>Pseudomonadaceae</taxon>
        <taxon>Pseudomonas</taxon>
    </lineage>
</organism>
<keyword evidence="7 9" id="KW-0472">Membrane</keyword>
<dbReference type="AlphaFoldDB" id="A0A085VM05"/>
<evidence type="ECO:0000256" key="3">
    <source>
        <dbReference type="ARBA" id="ARBA00022475"/>
    </source>
</evidence>
<evidence type="ECO:0000256" key="4">
    <source>
        <dbReference type="ARBA" id="ARBA00022519"/>
    </source>
</evidence>
<dbReference type="Proteomes" id="UP000028631">
    <property type="component" value="Unassembled WGS sequence"/>
</dbReference>
<evidence type="ECO:0000256" key="6">
    <source>
        <dbReference type="ARBA" id="ARBA00022989"/>
    </source>
</evidence>
<dbReference type="InterPro" id="IPR007272">
    <property type="entry name" value="Sulf_transp_TsuA/YedE"/>
</dbReference>
<comment type="caution">
    <text evidence="10">The sequence shown here is derived from an EMBL/GenBank/DDBJ whole genome shotgun (WGS) entry which is preliminary data.</text>
</comment>
<reference evidence="10 11" key="1">
    <citation type="submission" date="2014-07" db="EMBL/GenBank/DDBJ databases">
        <title>Draft Genome Sequences of Environmental Pseudomonas syringae strains.</title>
        <authorList>
            <person name="Baltrus D.A."/>
            <person name="Berge O."/>
            <person name="Morris C."/>
        </authorList>
    </citation>
    <scope>NUCLEOTIDE SEQUENCE [LARGE SCALE GENOMIC DNA]</scope>
    <source>
        <strain evidence="10 11">GAW0119</strain>
    </source>
</reference>
<protein>
    <submittedName>
        <fullName evidence="10">YeeE/YedE</fullName>
    </submittedName>
</protein>
<keyword evidence="3" id="KW-1003">Cell membrane</keyword>
<dbReference type="EMBL" id="JPQU01000027">
    <property type="protein sequence ID" value="KFE56468.1"/>
    <property type="molecule type" value="Genomic_DNA"/>
</dbReference>
<dbReference type="RefSeq" id="WP_032627722.1">
    <property type="nucleotide sequence ID" value="NZ_JPQU01000027.1"/>
</dbReference>
<proteinExistence type="inferred from homology"/>
<dbReference type="PATRIC" id="fig|317.175.peg.1893"/>
<name>A0A085VM05_PSESX</name>
<evidence type="ECO:0000256" key="1">
    <source>
        <dbReference type="ARBA" id="ARBA00004429"/>
    </source>
</evidence>
<evidence type="ECO:0000256" key="2">
    <source>
        <dbReference type="ARBA" id="ARBA00022448"/>
    </source>
</evidence>
<gene>
    <name evidence="10" type="ORF">IV01_09125</name>
</gene>
<feature type="transmembrane region" description="Helical" evidence="9">
    <location>
        <begin position="82"/>
        <end position="100"/>
    </location>
</feature>
<feature type="transmembrane region" description="Helical" evidence="9">
    <location>
        <begin position="57"/>
        <end position="76"/>
    </location>
</feature>
<dbReference type="PANTHER" id="PTHR30574:SF1">
    <property type="entry name" value="SULPHUR TRANSPORT DOMAIN-CONTAINING PROTEIN"/>
    <property type="match status" value="1"/>
</dbReference>
<evidence type="ECO:0000256" key="5">
    <source>
        <dbReference type="ARBA" id="ARBA00022692"/>
    </source>
</evidence>
<dbReference type="Pfam" id="PF04143">
    <property type="entry name" value="Sulf_transp"/>
    <property type="match status" value="1"/>
</dbReference>
<comment type="subcellular location">
    <subcellularLocation>
        <location evidence="1">Cell inner membrane</location>
        <topology evidence="1">Multi-pass membrane protein</topology>
    </subcellularLocation>
</comment>
<feature type="transmembrane region" description="Helical" evidence="9">
    <location>
        <begin position="121"/>
        <end position="142"/>
    </location>
</feature>
<comment type="similarity">
    <text evidence="8">Belongs to the TsuA/YedE (TC 9.B.102) family.</text>
</comment>
<keyword evidence="11" id="KW-1185">Reference proteome</keyword>
<evidence type="ECO:0000256" key="9">
    <source>
        <dbReference type="SAM" id="Phobius"/>
    </source>
</evidence>
<sequence>MSIDWLHFTPWASLGGGALIGLAASLFVLVNGRIAGISGLLGTMMQFDSEGWSEKTLFLLGLMIAPLLWGVFAVLPEIEINTGWPALVIAGLLVGVGTRYGSGCTSGHGGCGVSRLSPRSIVATLCFMLAGFATVYVIRHALGA</sequence>
<evidence type="ECO:0000256" key="7">
    <source>
        <dbReference type="ARBA" id="ARBA00023136"/>
    </source>
</evidence>
<dbReference type="PANTHER" id="PTHR30574">
    <property type="entry name" value="INNER MEMBRANE PROTEIN YEDE"/>
    <property type="match status" value="1"/>
</dbReference>
<evidence type="ECO:0000313" key="11">
    <source>
        <dbReference type="Proteomes" id="UP000028631"/>
    </source>
</evidence>
<accession>A0A085VM05</accession>
<evidence type="ECO:0000256" key="8">
    <source>
        <dbReference type="ARBA" id="ARBA00035655"/>
    </source>
</evidence>
<feature type="transmembrane region" description="Helical" evidence="9">
    <location>
        <begin position="12"/>
        <end position="36"/>
    </location>
</feature>
<keyword evidence="4" id="KW-0997">Cell inner membrane</keyword>
<dbReference type="GO" id="GO:0005886">
    <property type="term" value="C:plasma membrane"/>
    <property type="evidence" value="ECO:0007669"/>
    <property type="project" value="UniProtKB-SubCell"/>
</dbReference>
<dbReference type="OrthoDB" id="9814020at2"/>
<keyword evidence="5 9" id="KW-0812">Transmembrane</keyword>
<keyword evidence="2" id="KW-0813">Transport</keyword>
<evidence type="ECO:0000313" key="10">
    <source>
        <dbReference type="EMBL" id="KFE56468.1"/>
    </source>
</evidence>